<keyword evidence="1" id="KW-1133">Transmembrane helix</keyword>
<gene>
    <name evidence="2" type="ORF">CQA01_14220</name>
</gene>
<dbReference type="AlphaFoldDB" id="A0A512C9K4"/>
<protein>
    <submittedName>
        <fullName evidence="2">Uncharacterized protein</fullName>
    </submittedName>
</protein>
<feature type="transmembrane region" description="Helical" evidence="1">
    <location>
        <begin position="6"/>
        <end position="28"/>
    </location>
</feature>
<keyword evidence="1" id="KW-0812">Transmembrane</keyword>
<keyword evidence="3" id="KW-1185">Reference proteome</keyword>
<evidence type="ECO:0000313" key="3">
    <source>
        <dbReference type="Proteomes" id="UP000321301"/>
    </source>
</evidence>
<comment type="caution">
    <text evidence="2">The sequence shown here is derived from an EMBL/GenBank/DDBJ whole genome shotgun (WGS) entry which is preliminary data.</text>
</comment>
<evidence type="ECO:0000256" key="1">
    <source>
        <dbReference type="SAM" id="Phobius"/>
    </source>
</evidence>
<sequence>MKKFVGIGILIGLIVSTIIYFNLSYFYYDLIKYVFNIRNKDEIESVSESELVINYFLQDLENTELKSDQEIDSLASLHFSNQFEDFRILNYPNDSNSLDMIIVPFDKNFSILYIEDGKIYSYINIKFNPK</sequence>
<organism evidence="2 3">
    <name type="scientific">Cyclobacterium qasimii</name>
    <dbReference type="NCBI Taxonomy" id="1350429"/>
    <lineage>
        <taxon>Bacteria</taxon>
        <taxon>Pseudomonadati</taxon>
        <taxon>Bacteroidota</taxon>
        <taxon>Cytophagia</taxon>
        <taxon>Cytophagales</taxon>
        <taxon>Cyclobacteriaceae</taxon>
        <taxon>Cyclobacterium</taxon>
    </lineage>
</organism>
<reference evidence="2 3" key="1">
    <citation type="submission" date="2019-07" db="EMBL/GenBank/DDBJ databases">
        <title>Whole genome shotgun sequence of Cyclobacterium qasimii NBRC 106168.</title>
        <authorList>
            <person name="Hosoyama A."/>
            <person name="Uohara A."/>
            <person name="Ohji S."/>
            <person name="Ichikawa N."/>
        </authorList>
    </citation>
    <scope>NUCLEOTIDE SEQUENCE [LARGE SCALE GENOMIC DNA]</scope>
    <source>
        <strain evidence="2 3">NBRC 106168</strain>
    </source>
</reference>
<accession>A0A512C9K4</accession>
<proteinExistence type="predicted"/>
<name>A0A512C9K4_9BACT</name>
<evidence type="ECO:0000313" key="2">
    <source>
        <dbReference type="EMBL" id="GEO20888.1"/>
    </source>
</evidence>
<keyword evidence="1" id="KW-0472">Membrane</keyword>
<dbReference type="RefSeq" id="WP_020892847.1">
    <property type="nucleotide sequence ID" value="NZ_BJYV01000004.1"/>
</dbReference>
<dbReference type="Proteomes" id="UP000321301">
    <property type="component" value="Unassembled WGS sequence"/>
</dbReference>
<dbReference type="EMBL" id="BJYV01000004">
    <property type="protein sequence ID" value="GEO20888.1"/>
    <property type="molecule type" value="Genomic_DNA"/>
</dbReference>